<dbReference type="PANTHER" id="PTHR16022:SF0">
    <property type="entry name" value="CYTOPLASMIC DYNEIN 2 INTERMEDIATE CHAIN 1"/>
    <property type="match status" value="1"/>
</dbReference>
<reference evidence="3" key="1">
    <citation type="submission" date="2016-06" db="UniProtKB">
        <authorList>
            <consortium name="WormBaseParasite"/>
        </authorList>
    </citation>
    <scope>IDENTIFICATION</scope>
</reference>
<dbReference type="GO" id="GO:0045504">
    <property type="term" value="F:dynein heavy chain binding"/>
    <property type="evidence" value="ECO:0007669"/>
    <property type="project" value="InterPro"/>
</dbReference>
<protein>
    <submittedName>
        <fullName evidence="3">WD_REPEATS_REGION domain-containing protein</fullName>
    </submittedName>
</protein>
<evidence type="ECO:0000313" key="1">
    <source>
        <dbReference type="EMBL" id="VDP73257.1"/>
    </source>
</evidence>
<dbReference type="InterPro" id="IPR015943">
    <property type="entry name" value="WD40/YVTN_repeat-like_dom_sf"/>
</dbReference>
<gene>
    <name evidence="1" type="ORF">ECPE_LOCUS4652</name>
</gene>
<proteinExistence type="predicted"/>
<dbReference type="Proteomes" id="UP000272942">
    <property type="component" value="Unassembled WGS sequence"/>
</dbReference>
<dbReference type="GO" id="GO:0005929">
    <property type="term" value="C:cilium"/>
    <property type="evidence" value="ECO:0007669"/>
    <property type="project" value="GOC"/>
</dbReference>
<dbReference type="GO" id="GO:0005868">
    <property type="term" value="C:cytoplasmic dynein complex"/>
    <property type="evidence" value="ECO:0007669"/>
    <property type="project" value="InterPro"/>
</dbReference>
<reference evidence="1 2" key="2">
    <citation type="submission" date="2018-11" db="EMBL/GenBank/DDBJ databases">
        <authorList>
            <consortium name="Pathogen Informatics"/>
        </authorList>
    </citation>
    <scope>NUCLEOTIDE SEQUENCE [LARGE SCALE GENOMIC DNA]</scope>
    <source>
        <strain evidence="1 2">Egypt</strain>
    </source>
</reference>
<evidence type="ECO:0000313" key="3">
    <source>
        <dbReference type="WBParaSite" id="ECPE_0000466401-mRNA-1"/>
    </source>
</evidence>
<dbReference type="Gene3D" id="2.130.10.10">
    <property type="entry name" value="YVTN repeat-like/Quinoprotein amine dehydrogenase"/>
    <property type="match status" value="1"/>
</dbReference>
<dbReference type="WBParaSite" id="ECPE_0000466401-mRNA-1">
    <property type="protein sequence ID" value="ECPE_0000466401-mRNA-1"/>
    <property type="gene ID" value="ECPE_0000466401"/>
</dbReference>
<dbReference type="SUPFAM" id="SSF50978">
    <property type="entry name" value="WD40 repeat-like"/>
    <property type="match status" value="1"/>
</dbReference>
<name>A0A183ACG7_9TREM</name>
<dbReference type="OrthoDB" id="2162425at2759"/>
<dbReference type="InterPro" id="IPR042505">
    <property type="entry name" value="DYNC2I1"/>
</dbReference>
<dbReference type="EMBL" id="UZAN01041509">
    <property type="protein sequence ID" value="VDP73257.1"/>
    <property type="molecule type" value="Genomic_DNA"/>
</dbReference>
<accession>A0A183ACG7</accession>
<evidence type="ECO:0000313" key="2">
    <source>
        <dbReference type="Proteomes" id="UP000272942"/>
    </source>
</evidence>
<dbReference type="InterPro" id="IPR036322">
    <property type="entry name" value="WD40_repeat_dom_sf"/>
</dbReference>
<sequence length="500" mass="55617">MLNPLNDRTGFVNAAGELIYVWSISSGSGAPKHQLYCPGLSETGLRGANITRAIFSPDTDASMVVGGLADGSLCIWDLRASRFGMCPTRNDPVRSSDSDQSDYRRIMFAKAPIYSTSGVDIQLVTSTQSAFMDSKSKLHEAESRRRCSTNEVHRQHYYRAQSQHHSVPIVDVQLTPSARCDPCLTTFQFAALDESGELSLWMVLRPARSTVYNIYESLAGSQTDLGLRPAEHVVQMVCLAYLIPTLPLDFELGDWSTMEGVEEVGDQMLPLRDKPKINATTLALSGSGDFLLGFNNGAIVRLSRSSKQSVYPRQFGQPWNRAAVRCLAVHSIAEFKFFLAGYADGFIRMYHINQPEPVYERNICDICDCQLSAVKLIWSTSRPSIFFCLDSSGRITSLDMVEVLHEGNMDEEIDCAQKHTMASVNQGLVIHVPSAKLEQQRVYDFALSRGVLVSSNGQTQIMSAFALIYPEAVKIHWLDSQWSHGTGEELKLTRDRFSQL</sequence>
<dbReference type="GO" id="GO:0042073">
    <property type="term" value="P:intraciliary transport"/>
    <property type="evidence" value="ECO:0007669"/>
    <property type="project" value="InterPro"/>
</dbReference>
<dbReference type="AlphaFoldDB" id="A0A183ACG7"/>
<organism evidence="3">
    <name type="scientific">Echinostoma caproni</name>
    <dbReference type="NCBI Taxonomy" id="27848"/>
    <lineage>
        <taxon>Eukaryota</taxon>
        <taxon>Metazoa</taxon>
        <taxon>Spiralia</taxon>
        <taxon>Lophotrochozoa</taxon>
        <taxon>Platyhelminthes</taxon>
        <taxon>Trematoda</taxon>
        <taxon>Digenea</taxon>
        <taxon>Plagiorchiida</taxon>
        <taxon>Echinostomata</taxon>
        <taxon>Echinostomatoidea</taxon>
        <taxon>Echinostomatidae</taxon>
        <taxon>Echinostoma</taxon>
    </lineage>
</organism>
<dbReference type="GO" id="GO:0045503">
    <property type="term" value="F:dynein light chain binding"/>
    <property type="evidence" value="ECO:0007669"/>
    <property type="project" value="InterPro"/>
</dbReference>
<keyword evidence="2" id="KW-1185">Reference proteome</keyword>
<dbReference type="PANTHER" id="PTHR16022">
    <property type="entry name" value="WD REPEAT DOMAIN 60"/>
    <property type="match status" value="1"/>
</dbReference>